<gene>
    <name evidence="2" type="ORF">NCTC13767_00915</name>
</gene>
<dbReference type="EMBL" id="UHFM01000006">
    <property type="protein sequence ID" value="SUN58956.1"/>
    <property type="molecule type" value="Genomic_DNA"/>
</dbReference>
<dbReference type="InterPro" id="IPR010982">
    <property type="entry name" value="Lambda_DNA-bd_dom_sf"/>
</dbReference>
<feature type="domain" description="HTH cro/C1-type" evidence="1">
    <location>
        <begin position="20"/>
        <end position="48"/>
    </location>
</feature>
<dbReference type="PROSITE" id="PS50943">
    <property type="entry name" value="HTH_CROC1"/>
    <property type="match status" value="1"/>
</dbReference>
<dbReference type="SUPFAM" id="SSF47413">
    <property type="entry name" value="lambda repressor-like DNA-binding domains"/>
    <property type="match status" value="1"/>
</dbReference>
<protein>
    <submittedName>
        <fullName evidence="2">Phage protein</fullName>
    </submittedName>
</protein>
<dbReference type="GO" id="GO:0003677">
    <property type="term" value="F:DNA binding"/>
    <property type="evidence" value="ECO:0007669"/>
    <property type="project" value="InterPro"/>
</dbReference>
<name>A0A380K1L3_9STRE</name>
<evidence type="ECO:0000313" key="3">
    <source>
        <dbReference type="Proteomes" id="UP000254510"/>
    </source>
</evidence>
<dbReference type="AlphaFoldDB" id="A0A380K1L3"/>
<organism evidence="2 3">
    <name type="scientific">Streptococcus gallolyticus</name>
    <dbReference type="NCBI Taxonomy" id="315405"/>
    <lineage>
        <taxon>Bacteria</taxon>
        <taxon>Bacillati</taxon>
        <taxon>Bacillota</taxon>
        <taxon>Bacilli</taxon>
        <taxon>Lactobacillales</taxon>
        <taxon>Streptococcaceae</taxon>
        <taxon>Streptococcus</taxon>
    </lineage>
</organism>
<dbReference type="Proteomes" id="UP000254510">
    <property type="component" value="Unassembled WGS sequence"/>
</dbReference>
<dbReference type="CDD" id="cd00093">
    <property type="entry name" value="HTH_XRE"/>
    <property type="match status" value="1"/>
</dbReference>
<reference evidence="2 3" key="1">
    <citation type="submission" date="2018-06" db="EMBL/GenBank/DDBJ databases">
        <authorList>
            <consortium name="Pathogen Informatics"/>
            <person name="Doyle S."/>
        </authorList>
    </citation>
    <scope>NUCLEOTIDE SEQUENCE [LARGE SCALE GENOMIC DNA]</scope>
    <source>
        <strain evidence="2 3">NCTC13767</strain>
    </source>
</reference>
<accession>A0A380K1L3</accession>
<dbReference type="InterPro" id="IPR001387">
    <property type="entry name" value="Cro/C1-type_HTH"/>
</dbReference>
<evidence type="ECO:0000313" key="2">
    <source>
        <dbReference type="EMBL" id="SUN58956.1"/>
    </source>
</evidence>
<dbReference type="Gene3D" id="1.10.260.40">
    <property type="entry name" value="lambda repressor-like DNA-binding domains"/>
    <property type="match status" value="1"/>
</dbReference>
<dbReference type="Pfam" id="PF01381">
    <property type="entry name" value="HTH_3"/>
    <property type="match status" value="1"/>
</dbReference>
<sequence length="62" mass="7331">MFISENQARAFRHKRADMMLTKTELAKKIGVTRITLSKIERGNYKAPKRIYQSVMDWLTEDL</sequence>
<evidence type="ECO:0000259" key="1">
    <source>
        <dbReference type="PROSITE" id="PS50943"/>
    </source>
</evidence>
<proteinExistence type="predicted"/>